<dbReference type="EC" id="3.2.1.23" evidence="3 8"/>
<evidence type="ECO:0000313" key="16">
    <source>
        <dbReference type="Proteomes" id="UP000288024"/>
    </source>
</evidence>
<feature type="active site" description="Nucleophile" evidence="9">
    <location>
        <position position="297"/>
    </location>
</feature>
<evidence type="ECO:0000256" key="2">
    <source>
        <dbReference type="ARBA" id="ARBA00005940"/>
    </source>
</evidence>
<evidence type="ECO:0000256" key="10">
    <source>
        <dbReference type="PIRSR" id="PIRSR001084-2"/>
    </source>
</evidence>
<proteinExistence type="inferred from homology"/>
<dbReference type="Proteomes" id="UP000288024">
    <property type="component" value="Unassembled WGS sequence"/>
</dbReference>
<dbReference type="AlphaFoldDB" id="A0A437K5Q5"/>
<evidence type="ECO:0000256" key="8">
    <source>
        <dbReference type="PIRNR" id="PIRNR001084"/>
    </source>
</evidence>
<dbReference type="InterPro" id="IPR013780">
    <property type="entry name" value="Glyco_hydro_b"/>
</dbReference>
<comment type="caution">
    <text evidence="15">The sequence shown here is derived from an EMBL/GenBank/DDBJ whole genome shotgun (WGS) entry which is preliminary data.</text>
</comment>
<gene>
    <name evidence="15" type="ORF">EM808_22355</name>
</gene>
<accession>A0A437K5Q5</accession>
<evidence type="ECO:0000256" key="7">
    <source>
        <dbReference type="ARBA" id="ARBA00023295"/>
    </source>
</evidence>
<keyword evidence="5 8" id="KW-0378">Hydrolase</keyword>
<feature type="binding site" evidence="11">
    <location>
        <position position="111"/>
    </location>
    <ligand>
        <name>Zn(2+)</name>
        <dbReference type="ChEBI" id="CHEBI:29105"/>
    </ligand>
</feature>
<evidence type="ECO:0000256" key="9">
    <source>
        <dbReference type="PIRSR" id="PIRSR001084-1"/>
    </source>
</evidence>
<sequence>MAKKLYHGAAYYPELWDEKTILTDIRLMKETGINVVRIGEFAWSKMEPIEGEIDLTFFRQIISLLNENGIEVIMCTPTATPPIWMSDNHPERMYVDADGRTMIHGSRQHICTNNPYFRKRAAILTNELAKALGDMPGVIGWQLDNEFKCHVAECMCATCKEQWHKWLEHRYHNVEQLNDAWGTDIWSEYYHHFEQVPQPGPVPFLHNSSLKTMYQLFSTEAIAEFAEEQAAIIREHSQLPITHNSTIMFAVDNERLFQNLDFASFDTYAPAASYFSYLFNCDLWRNLKKGKDFWIMETSPSYSASLESYATPHPKGYLKAEAVASYALGGAGFCYWLWRQQRAGCEQPHGSVISAWGKPTVGYEEVLETEKARIAIEPFITSTRPLQAEVAITYSDRAKIFLNTEPHKGLHYKELITDIYKHTLAAGIHRDLLPEGAELSGYKLLLTPFVPYLSDDYINRAKAFVEQGGVWIVGPMTGGRTEHHTIHTDAALGKLEELAGMETAFTFPIENTGSVGEAYGLTARLGLWSAVFDGKDAKVIGTIKGGLVCGKAFLTEKQLGKGKLVMLGSLPTGEEGSKMLTEMIHTYAREAGVLADIKATEGTIVAPREQDGRKYWIVVNMDGKGGSVTVPQAVRDCITQENIPAGEWKLGKYDYRVLQSI</sequence>
<dbReference type="CDD" id="cd03143">
    <property type="entry name" value="A4_beta-galactosidase_middle_domain"/>
    <property type="match status" value="1"/>
</dbReference>
<evidence type="ECO:0000259" key="12">
    <source>
        <dbReference type="Pfam" id="PF02449"/>
    </source>
</evidence>
<feature type="domain" description="Beta-galactosidase trimerisation" evidence="13">
    <location>
        <begin position="388"/>
        <end position="593"/>
    </location>
</feature>
<feature type="binding site" evidence="11">
    <location>
        <position position="156"/>
    </location>
    <ligand>
        <name>Zn(2+)</name>
        <dbReference type="ChEBI" id="CHEBI:29105"/>
    </ligand>
</feature>
<evidence type="ECO:0000256" key="11">
    <source>
        <dbReference type="PIRSR" id="PIRSR001084-3"/>
    </source>
</evidence>
<feature type="binding site" evidence="10">
    <location>
        <position position="107"/>
    </location>
    <ligand>
        <name>substrate</name>
    </ligand>
</feature>
<dbReference type="Pfam" id="PF08533">
    <property type="entry name" value="Glyco_hydro_42C"/>
    <property type="match status" value="1"/>
</dbReference>
<keyword evidence="6 11" id="KW-0862">Zinc</keyword>
<dbReference type="PANTHER" id="PTHR36447:SF2">
    <property type="entry name" value="BETA-GALACTOSIDASE YESZ"/>
    <property type="match status" value="1"/>
</dbReference>
<feature type="domain" description="Beta-galactosidase C-terminal" evidence="14">
    <location>
        <begin position="602"/>
        <end position="659"/>
    </location>
</feature>
<evidence type="ECO:0000313" key="15">
    <source>
        <dbReference type="EMBL" id="RVT58261.1"/>
    </source>
</evidence>
<comment type="catalytic activity">
    <reaction evidence="1 8">
        <text>Hydrolysis of terminal non-reducing beta-D-galactose residues in beta-D-galactosides.</text>
        <dbReference type="EC" id="3.2.1.23"/>
    </reaction>
</comment>
<dbReference type="SUPFAM" id="SSF52317">
    <property type="entry name" value="Class I glutamine amidotransferase-like"/>
    <property type="match status" value="1"/>
</dbReference>
<dbReference type="InterPro" id="IPR029062">
    <property type="entry name" value="Class_I_gatase-like"/>
</dbReference>
<dbReference type="Pfam" id="PF08532">
    <property type="entry name" value="Glyco_hydro_42M"/>
    <property type="match status" value="1"/>
</dbReference>
<name>A0A437K5Q5_9BACI</name>
<dbReference type="GO" id="GO:0004565">
    <property type="term" value="F:beta-galactosidase activity"/>
    <property type="evidence" value="ECO:0007669"/>
    <property type="project" value="UniProtKB-EC"/>
</dbReference>
<evidence type="ECO:0000256" key="5">
    <source>
        <dbReference type="ARBA" id="ARBA00022801"/>
    </source>
</evidence>
<dbReference type="InterPro" id="IPR013739">
    <property type="entry name" value="Beta_galactosidase_C"/>
</dbReference>
<feature type="binding site" evidence="11">
    <location>
        <position position="154"/>
    </location>
    <ligand>
        <name>Zn(2+)</name>
        <dbReference type="ChEBI" id="CHEBI:29105"/>
    </ligand>
</feature>
<dbReference type="InterPro" id="IPR003476">
    <property type="entry name" value="Glyco_hydro_42"/>
</dbReference>
<dbReference type="GO" id="GO:0009341">
    <property type="term" value="C:beta-galactosidase complex"/>
    <property type="evidence" value="ECO:0007669"/>
    <property type="project" value="InterPro"/>
</dbReference>
<dbReference type="GO" id="GO:0006012">
    <property type="term" value="P:galactose metabolic process"/>
    <property type="evidence" value="ECO:0007669"/>
    <property type="project" value="InterPro"/>
</dbReference>
<dbReference type="SUPFAM" id="SSF51445">
    <property type="entry name" value="(Trans)glycosidases"/>
    <property type="match status" value="1"/>
</dbReference>
<evidence type="ECO:0000259" key="13">
    <source>
        <dbReference type="Pfam" id="PF08532"/>
    </source>
</evidence>
<comment type="similarity">
    <text evidence="2 8">Belongs to the glycosyl hydrolase 42 family.</text>
</comment>
<dbReference type="PANTHER" id="PTHR36447">
    <property type="entry name" value="BETA-GALACTOSIDASE GANA"/>
    <property type="match status" value="1"/>
</dbReference>
<protein>
    <recommendedName>
        <fullName evidence="3 8">Beta-galactosidase</fullName>
        <shortName evidence="8">Beta-gal</shortName>
        <ecNumber evidence="3 8">3.2.1.23</ecNumber>
    </recommendedName>
</protein>
<evidence type="ECO:0000256" key="6">
    <source>
        <dbReference type="ARBA" id="ARBA00022833"/>
    </source>
</evidence>
<evidence type="ECO:0000259" key="14">
    <source>
        <dbReference type="Pfam" id="PF08533"/>
    </source>
</evidence>
<dbReference type="InterPro" id="IPR017853">
    <property type="entry name" value="GH"/>
</dbReference>
<dbReference type="GO" id="GO:0046872">
    <property type="term" value="F:metal ion binding"/>
    <property type="evidence" value="ECO:0007669"/>
    <property type="project" value="UniProtKB-KW"/>
</dbReference>
<evidence type="ECO:0000256" key="4">
    <source>
        <dbReference type="ARBA" id="ARBA00022723"/>
    </source>
</evidence>
<dbReference type="Gene3D" id="3.40.50.880">
    <property type="match status" value="1"/>
</dbReference>
<evidence type="ECO:0000256" key="3">
    <source>
        <dbReference type="ARBA" id="ARBA00012756"/>
    </source>
</evidence>
<keyword evidence="7 8" id="KW-0326">Glycosidase</keyword>
<keyword evidence="16" id="KW-1185">Reference proteome</keyword>
<feature type="domain" description="Glycoside hydrolase family 42 N-terminal" evidence="12">
    <location>
        <begin position="11"/>
        <end position="371"/>
    </location>
</feature>
<feature type="binding site" evidence="10">
    <location>
        <position position="145"/>
    </location>
    <ligand>
        <name>substrate</name>
    </ligand>
</feature>
<evidence type="ECO:0000256" key="1">
    <source>
        <dbReference type="ARBA" id="ARBA00001412"/>
    </source>
</evidence>
<dbReference type="InterPro" id="IPR013529">
    <property type="entry name" value="Glyco_hydro_42_N"/>
</dbReference>
<dbReference type="PIRSF" id="PIRSF001084">
    <property type="entry name" value="B-galactosidase"/>
    <property type="match status" value="1"/>
</dbReference>
<dbReference type="InterPro" id="IPR013738">
    <property type="entry name" value="Beta_galactosidase_Trimer"/>
</dbReference>
<dbReference type="Pfam" id="PF02449">
    <property type="entry name" value="Glyco_hydro_42"/>
    <property type="match status" value="1"/>
</dbReference>
<organism evidence="15 16">
    <name type="scientific">Niallia taxi</name>
    <dbReference type="NCBI Taxonomy" id="2499688"/>
    <lineage>
        <taxon>Bacteria</taxon>
        <taxon>Bacillati</taxon>
        <taxon>Bacillota</taxon>
        <taxon>Bacilli</taxon>
        <taxon>Bacillales</taxon>
        <taxon>Bacillaceae</taxon>
        <taxon>Niallia</taxon>
    </lineage>
</organism>
<feature type="binding site" evidence="11">
    <location>
        <position position="159"/>
    </location>
    <ligand>
        <name>Zn(2+)</name>
        <dbReference type="ChEBI" id="CHEBI:29105"/>
    </ligand>
</feature>
<dbReference type="Gene3D" id="2.60.40.1180">
    <property type="entry name" value="Golgi alpha-mannosidase II"/>
    <property type="match status" value="1"/>
</dbReference>
<reference evidence="15 16" key="1">
    <citation type="submission" date="2019-01" db="EMBL/GenBank/DDBJ databases">
        <title>Bacillus sp. M5HDSG1-1, whole genome shotgun sequence.</title>
        <authorList>
            <person name="Tuo L."/>
        </authorList>
    </citation>
    <scope>NUCLEOTIDE SEQUENCE [LARGE SCALE GENOMIC DNA]</scope>
    <source>
        <strain evidence="15 16">M5HDSG1-1</strain>
    </source>
</reference>
<dbReference type="RefSeq" id="WP_127740951.1">
    <property type="nucleotide sequence ID" value="NZ_RZTZ01000013.1"/>
</dbReference>
<feature type="active site" description="Proton donor" evidence="9">
    <location>
        <position position="146"/>
    </location>
</feature>
<dbReference type="Gene3D" id="3.20.20.80">
    <property type="entry name" value="Glycosidases"/>
    <property type="match status" value="1"/>
</dbReference>
<keyword evidence="4 11" id="KW-0479">Metal-binding</keyword>
<dbReference type="EMBL" id="RZTZ01000013">
    <property type="protein sequence ID" value="RVT58261.1"/>
    <property type="molecule type" value="Genomic_DNA"/>
</dbReference>